<keyword evidence="2" id="KW-0614">Plasmid</keyword>
<reference evidence="3" key="2">
    <citation type="submission" date="2015-01" db="EMBL/GenBank/DDBJ databases">
        <title>Complete genome sequence of Methylobacterium aquaticum strain 22A.</title>
        <authorList>
            <person name="Tani A."/>
            <person name="Ogura Y."/>
            <person name="Hayashi T."/>
        </authorList>
    </citation>
    <scope>NUCLEOTIDE SEQUENCE [LARGE SCALE GENOMIC DNA]</scope>
    <source>
        <strain evidence="3">MA-22A</strain>
        <plasmid evidence="3">Plasmid pMaq22A_1p DNA</plasmid>
    </source>
</reference>
<evidence type="ECO:0000256" key="1">
    <source>
        <dbReference type="SAM" id="SignalP"/>
    </source>
</evidence>
<feature type="signal peptide" evidence="1">
    <location>
        <begin position="1"/>
        <end position="20"/>
    </location>
</feature>
<protein>
    <submittedName>
        <fullName evidence="2">Uncharacterized protein</fullName>
    </submittedName>
</protein>
<feature type="chain" id="PRO_5002189548" evidence="1">
    <location>
        <begin position="21"/>
        <end position="120"/>
    </location>
</feature>
<organism evidence="2 3">
    <name type="scientific">Methylobacterium aquaticum</name>
    <dbReference type="NCBI Taxonomy" id="270351"/>
    <lineage>
        <taxon>Bacteria</taxon>
        <taxon>Pseudomonadati</taxon>
        <taxon>Pseudomonadota</taxon>
        <taxon>Alphaproteobacteria</taxon>
        <taxon>Hyphomicrobiales</taxon>
        <taxon>Methylobacteriaceae</taxon>
        <taxon>Methylobacterium</taxon>
    </lineage>
</organism>
<dbReference type="RefSeq" id="WP_060850321.1">
    <property type="nucleotide sequence ID" value="NZ_AP014705.1"/>
</dbReference>
<accession>A0A0C6FUH7</accession>
<dbReference type="Proteomes" id="UP000061432">
    <property type="component" value="Plasmid pMaq22A_1p"/>
</dbReference>
<reference evidence="2 3" key="1">
    <citation type="journal article" date="2015" name="Genome Announc.">
        <title>Complete Genome Sequence of Methylobacterium aquaticum Strain 22A, Isolated from Racomitrium japonicum Moss.</title>
        <authorList>
            <person name="Tani A."/>
            <person name="Ogura Y."/>
            <person name="Hayashi T."/>
            <person name="Kimbara K."/>
        </authorList>
    </citation>
    <scope>NUCLEOTIDE SEQUENCE [LARGE SCALE GENOMIC DNA]</scope>
    <source>
        <strain evidence="2 3">MA-22A</strain>
        <plasmid evidence="3">Plasmid pMaq22A_1p DNA</plasmid>
    </source>
</reference>
<dbReference type="EMBL" id="AP014705">
    <property type="protein sequence ID" value="BAQ49204.1"/>
    <property type="molecule type" value="Genomic_DNA"/>
</dbReference>
<proteinExistence type="predicted"/>
<evidence type="ECO:0000313" key="2">
    <source>
        <dbReference type="EMBL" id="BAQ49204.1"/>
    </source>
</evidence>
<evidence type="ECO:0000313" key="3">
    <source>
        <dbReference type="Proteomes" id="UP000061432"/>
    </source>
</evidence>
<dbReference type="KEGG" id="maqu:Maq22A_1p34725"/>
<dbReference type="PATRIC" id="fig|270351.10.peg.6251"/>
<dbReference type="AlphaFoldDB" id="A0A0C6FUH7"/>
<sequence>MRHLILAAALLAGAAAPAQADSVARLDTGEGKTAVMRWWLMAGEVRWELSCLDDSTDVRPAELFTYRGRAEIEDGFVEGHVGGNYPGRFVLATRGAFPFWQLWLDGCPQKGGSPVIREVR</sequence>
<dbReference type="OrthoDB" id="8008216at2"/>
<gene>
    <name evidence="2" type="ORF">Maq22A_1p34725</name>
</gene>
<name>A0A0C6FUH7_9HYPH</name>
<keyword evidence="1" id="KW-0732">Signal</keyword>
<geneLocation type="plasmid" evidence="3">
    <name>pMaq22A_1p DNA</name>
</geneLocation>